<reference evidence="2 3" key="1">
    <citation type="submission" date="2020-04" db="EMBL/GenBank/DDBJ databases">
        <title>Whole-genome sequencing of Vibrio spp. from China reveals different genetic environments of blaCTX-M-14 among diverse lineages.</title>
        <authorList>
            <person name="Zheng Z."/>
            <person name="Ye L."/>
            <person name="Chen S."/>
        </authorList>
    </citation>
    <scope>NUCLEOTIDE SEQUENCE [LARGE SCALE GENOMIC DNA]</scope>
    <source>
        <strain evidence="2 3">Vb0551</strain>
    </source>
</reference>
<evidence type="ECO:0000256" key="1">
    <source>
        <dbReference type="SAM" id="Phobius"/>
    </source>
</evidence>
<dbReference type="Proteomes" id="UP000518904">
    <property type="component" value="Unassembled WGS sequence"/>
</dbReference>
<dbReference type="RefSeq" id="WP_140336639.1">
    <property type="nucleotide sequence ID" value="NZ_CP041202.1"/>
</dbReference>
<protein>
    <recommendedName>
        <fullName evidence="4">DUF4760 domain-containing protein</fullName>
    </recommendedName>
</protein>
<keyword evidence="1" id="KW-0812">Transmembrane</keyword>
<comment type="caution">
    <text evidence="2">The sequence shown here is derived from an EMBL/GenBank/DDBJ whole genome shotgun (WGS) entry which is preliminary data.</text>
</comment>
<evidence type="ECO:0000313" key="2">
    <source>
        <dbReference type="EMBL" id="NMU84659.1"/>
    </source>
</evidence>
<evidence type="ECO:0000313" key="3">
    <source>
        <dbReference type="Proteomes" id="UP000518904"/>
    </source>
</evidence>
<dbReference type="AlphaFoldDB" id="A0A7Y0SJJ8"/>
<dbReference type="EMBL" id="JABCLB010001992">
    <property type="protein sequence ID" value="NMU84659.1"/>
    <property type="molecule type" value="Genomic_DNA"/>
</dbReference>
<gene>
    <name evidence="2" type="ORF">HKB16_17490</name>
</gene>
<sequence length="224" mass="25713">MIFVKRMLFVLLIFLLISSLCVITLELLCNGLSSANLVKVSPLLAFLGAISALYIWAANVVRLRSDDILKEVGNMYERSYDTLSGSKINELPQNDRMLWLTSARLLLSAQDLSLNLTEPSHKKIHKEIEAFWQWKFYLLISSEKNKFPENYFSEGVSHYIAHSKGQNAPIAVPSLIVLYKFFQWKGDGIDRLDNYRTITEPEFEKLQGVPPQVLEIMRKWGVKT</sequence>
<evidence type="ECO:0008006" key="4">
    <source>
        <dbReference type="Google" id="ProtNLM"/>
    </source>
</evidence>
<keyword evidence="1" id="KW-0472">Membrane</keyword>
<name>A0A7Y0SJJ8_VIBPH</name>
<organism evidence="2 3">
    <name type="scientific">Vibrio parahaemolyticus</name>
    <dbReference type="NCBI Taxonomy" id="670"/>
    <lineage>
        <taxon>Bacteria</taxon>
        <taxon>Pseudomonadati</taxon>
        <taxon>Pseudomonadota</taxon>
        <taxon>Gammaproteobacteria</taxon>
        <taxon>Vibrionales</taxon>
        <taxon>Vibrionaceae</taxon>
        <taxon>Vibrio</taxon>
    </lineage>
</organism>
<feature type="transmembrane region" description="Helical" evidence="1">
    <location>
        <begin position="41"/>
        <end position="61"/>
    </location>
</feature>
<accession>A0A7Y0SJJ8</accession>
<keyword evidence="1" id="KW-1133">Transmembrane helix</keyword>
<proteinExistence type="predicted"/>